<feature type="region of interest" description="Disordered" evidence="1">
    <location>
        <begin position="1"/>
        <end position="38"/>
    </location>
</feature>
<dbReference type="STRING" id="67344.SAMN05216505_11036"/>
<dbReference type="Pfam" id="PF20408">
    <property type="entry name" value="Abhydrolase_11"/>
    <property type="match status" value="1"/>
</dbReference>
<reference evidence="4" key="1">
    <citation type="submission" date="2016-10" db="EMBL/GenBank/DDBJ databases">
        <authorList>
            <person name="Varghese N."/>
            <person name="Submissions S."/>
        </authorList>
    </citation>
    <scope>NUCLEOTIDE SEQUENCE [LARGE SCALE GENOMIC DNA]</scope>
    <source>
        <strain evidence="4">CGMCC 4.3504</strain>
    </source>
</reference>
<dbReference type="SUPFAM" id="SSF53474">
    <property type="entry name" value="alpha/beta-Hydrolases"/>
    <property type="match status" value="1"/>
</dbReference>
<dbReference type="Gene3D" id="3.40.50.1820">
    <property type="entry name" value="alpha/beta hydrolase"/>
    <property type="match status" value="1"/>
</dbReference>
<accession>A0A1G6WCR1</accession>
<evidence type="ECO:0000256" key="1">
    <source>
        <dbReference type="SAM" id="MobiDB-lite"/>
    </source>
</evidence>
<dbReference type="AlphaFoldDB" id="A0A1G6WCR1"/>
<dbReference type="Proteomes" id="UP000182100">
    <property type="component" value="Unassembled WGS sequence"/>
</dbReference>
<feature type="compositionally biased region" description="Polar residues" evidence="1">
    <location>
        <begin position="1"/>
        <end position="16"/>
    </location>
</feature>
<dbReference type="PANTHER" id="PTHR13136:SF11">
    <property type="entry name" value="TESTIS-EXPRESSED PROTEIN 30"/>
    <property type="match status" value="1"/>
</dbReference>
<gene>
    <name evidence="3" type="ORF">SAMN05216505_11036</name>
</gene>
<dbReference type="PANTHER" id="PTHR13136">
    <property type="entry name" value="TESTIS DEVELOPMENT PROTEIN PRTD"/>
    <property type="match status" value="1"/>
</dbReference>
<keyword evidence="4" id="KW-1185">Reference proteome</keyword>
<evidence type="ECO:0000313" key="3">
    <source>
        <dbReference type="EMBL" id="SDD63740.1"/>
    </source>
</evidence>
<dbReference type="InterPro" id="IPR029058">
    <property type="entry name" value="AB_hydrolase_fold"/>
</dbReference>
<dbReference type="EMBL" id="FMZK01000010">
    <property type="protein sequence ID" value="SDD63740.1"/>
    <property type="molecule type" value="Genomic_DNA"/>
</dbReference>
<evidence type="ECO:0000259" key="2">
    <source>
        <dbReference type="Pfam" id="PF20408"/>
    </source>
</evidence>
<name>A0A1G6WCR1_9ACTN</name>
<proteinExistence type="predicted"/>
<organism evidence="3 4">
    <name type="scientific">Streptomyces prasinopilosus</name>
    <dbReference type="NCBI Taxonomy" id="67344"/>
    <lineage>
        <taxon>Bacteria</taxon>
        <taxon>Bacillati</taxon>
        <taxon>Actinomycetota</taxon>
        <taxon>Actinomycetes</taxon>
        <taxon>Kitasatosporales</taxon>
        <taxon>Streptomycetaceae</taxon>
        <taxon>Streptomyces</taxon>
    </lineage>
</organism>
<protein>
    <recommendedName>
        <fullName evidence="2">KANL3/Tex30 alpha/beta hydrolase-like domain-containing protein</fullName>
    </recommendedName>
</protein>
<dbReference type="RefSeq" id="WP_425315432.1">
    <property type="nucleotide sequence ID" value="NZ_FMZK01000010.1"/>
</dbReference>
<dbReference type="InterPro" id="IPR026555">
    <property type="entry name" value="NSL3/Tex30"/>
</dbReference>
<feature type="domain" description="KANL3/Tex30 alpha/beta hydrolase-like" evidence="2">
    <location>
        <begin position="63"/>
        <end position="200"/>
    </location>
</feature>
<dbReference type="InterPro" id="IPR046879">
    <property type="entry name" value="KANL3/Tex30_Abhydrolase"/>
</dbReference>
<feature type="compositionally biased region" description="Low complexity" evidence="1">
    <location>
        <begin position="25"/>
        <end position="38"/>
    </location>
</feature>
<sequence length="275" mass="27781">MKNTGNTGTTESAQRTKGTRSPKDAPAAAGPAEPPAGTVETVETAAGTARITWHPAGPAARLVLALGHGAGGGIEARDLRALAAVLPAHGVTVALVEQPWRVAGKKVAPAPKTLDTGWRGLWPALRKPGLPVIAGGRSAGARVACRTAGELGAHAVLALGFPLHPPGRPEKSRAGELLGTGVPTLVVQGGNDPFGRPGEFPGFGKGGATAVPPDVRLPGSAAARTPAGDGWTYELVEVAHGDHGLAVPRRADITQEEALAVVTDAVVRWTGSLLP</sequence>
<evidence type="ECO:0000313" key="4">
    <source>
        <dbReference type="Proteomes" id="UP000182100"/>
    </source>
</evidence>